<dbReference type="EMBL" id="CP002869">
    <property type="protein sequence ID" value="AEI41744.1"/>
    <property type="molecule type" value="Genomic_DNA"/>
</dbReference>
<dbReference type="SUPFAM" id="SSF54909">
    <property type="entry name" value="Dimeric alpha+beta barrel"/>
    <property type="match status" value="1"/>
</dbReference>
<dbReference type="Pfam" id="PF03992">
    <property type="entry name" value="ABM"/>
    <property type="match status" value="1"/>
</dbReference>
<dbReference type="PATRIC" id="fig|1036673.3.peg.2926"/>
<dbReference type="PROSITE" id="PS51725">
    <property type="entry name" value="ABM"/>
    <property type="match status" value="1"/>
</dbReference>
<evidence type="ECO:0000313" key="2">
    <source>
        <dbReference type="EMBL" id="AEI41744.1"/>
    </source>
</evidence>
<dbReference type="AlphaFoldDB" id="F8FD84"/>
<accession>F8FD84</accession>
<dbReference type="InterPro" id="IPR007138">
    <property type="entry name" value="ABM_dom"/>
</dbReference>
<feature type="domain" description="ABM" evidence="1">
    <location>
        <begin position="4"/>
        <end position="92"/>
    </location>
</feature>
<dbReference type="KEGG" id="pms:KNP414_03186"/>
<evidence type="ECO:0000259" key="1">
    <source>
        <dbReference type="PROSITE" id="PS51725"/>
    </source>
</evidence>
<reference evidence="2 3" key="2">
    <citation type="journal article" date="2013" name="Genome Announc.">
        <title>Genome Sequence of Growth-Improving Paenibacillus mucilaginosus Strain KNP414.</title>
        <authorList>
            <person name="Lu J.J."/>
            <person name="Wang J.F."/>
            <person name="Hu X.F."/>
        </authorList>
    </citation>
    <scope>NUCLEOTIDE SEQUENCE [LARGE SCALE GENOMIC DNA]</scope>
    <source>
        <strain evidence="2 3">KNP414</strain>
    </source>
</reference>
<sequence>MKKFSMAAKFTAKTGGGEALAGLLLEAAASAQANQACEAYIVHVSDTEPDTLWVTEIWTSEEAHAEALAQPETREAIAKAMPYIAGVEGARMRPLGGKGLEKNA</sequence>
<dbReference type="RefSeq" id="WP_013916903.1">
    <property type="nucleotide sequence ID" value="NC_015690.1"/>
</dbReference>
<dbReference type="Proteomes" id="UP000006620">
    <property type="component" value="Chromosome"/>
</dbReference>
<dbReference type="Gene3D" id="3.30.70.100">
    <property type="match status" value="1"/>
</dbReference>
<evidence type="ECO:0000313" key="3">
    <source>
        <dbReference type="Proteomes" id="UP000006620"/>
    </source>
</evidence>
<organism evidence="2 3">
    <name type="scientific">Paenibacillus mucilaginosus (strain KNP414)</name>
    <dbReference type="NCBI Taxonomy" id="1036673"/>
    <lineage>
        <taxon>Bacteria</taxon>
        <taxon>Bacillati</taxon>
        <taxon>Bacillota</taxon>
        <taxon>Bacilli</taxon>
        <taxon>Bacillales</taxon>
        <taxon>Paenibacillaceae</taxon>
        <taxon>Paenibacillus</taxon>
    </lineage>
</organism>
<dbReference type="HOGENOM" id="CLU_154488_2_0_9"/>
<proteinExistence type="predicted"/>
<name>F8FD84_PAEMK</name>
<reference evidence="3" key="1">
    <citation type="submission" date="2011-06" db="EMBL/GenBank/DDBJ databases">
        <title>Complete genome sequence of Paenibacillus mucilaginosus KNP414.</title>
        <authorList>
            <person name="Wang J."/>
            <person name="Hu S."/>
            <person name="Hu X."/>
            <person name="Zhang B."/>
            <person name="Dong D."/>
            <person name="Zhang S."/>
            <person name="Zhao K."/>
            <person name="Wu D."/>
        </authorList>
    </citation>
    <scope>NUCLEOTIDE SEQUENCE [LARGE SCALE GENOMIC DNA]</scope>
    <source>
        <strain evidence="3">KNP414</strain>
    </source>
</reference>
<protein>
    <recommendedName>
        <fullName evidence="1">ABM domain-containing protein</fullName>
    </recommendedName>
</protein>
<gene>
    <name evidence="2" type="ordered locus">KNP414_03186</name>
</gene>
<dbReference type="InterPro" id="IPR011008">
    <property type="entry name" value="Dimeric_a/b-barrel"/>
</dbReference>